<organism evidence="1 2">
    <name type="scientific">Paenibacillus roseus</name>
    <dbReference type="NCBI Taxonomy" id="2798579"/>
    <lineage>
        <taxon>Bacteria</taxon>
        <taxon>Bacillati</taxon>
        <taxon>Bacillota</taxon>
        <taxon>Bacilli</taxon>
        <taxon>Bacillales</taxon>
        <taxon>Paenibacillaceae</taxon>
        <taxon>Paenibacillus</taxon>
    </lineage>
</organism>
<proteinExistence type="predicted"/>
<accession>A0A934JBK8</accession>
<reference evidence="1" key="1">
    <citation type="submission" date="2020-12" db="EMBL/GenBank/DDBJ databases">
        <authorList>
            <person name="Huq M.A."/>
        </authorList>
    </citation>
    <scope>NUCLEOTIDE SEQUENCE</scope>
    <source>
        <strain evidence="1">MAHUQ-46</strain>
    </source>
</reference>
<evidence type="ECO:0000313" key="2">
    <source>
        <dbReference type="Proteomes" id="UP000640274"/>
    </source>
</evidence>
<dbReference type="Proteomes" id="UP000640274">
    <property type="component" value="Unassembled WGS sequence"/>
</dbReference>
<name>A0A934JBK8_9BACL</name>
<gene>
    <name evidence="1" type="ORF">JFN88_22840</name>
</gene>
<protein>
    <submittedName>
        <fullName evidence="1">Uncharacterized protein</fullName>
    </submittedName>
</protein>
<keyword evidence="2" id="KW-1185">Reference proteome</keyword>
<dbReference type="RefSeq" id="WP_199021664.1">
    <property type="nucleotide sequence ID" value="NZ_JAELUP010000117.1"/>
</dbReference>
<sequence length="89" mass="10278">MNATIIEAHMSWSKEEGYTGQVKFTIEGHSRAYEITLQKKRGNDWMYGLLFADGMGKEEEIMLLEEQLEENDELFDTLVEAAKSTLEKE</sequence>
<comment type="caution">
    <text evidence="1">The sequence shown here is derived from an EMBL/GenBank/DDBJ whole genome shotgun (WGS) entry which is preliminary data.</text>
</comment>
<dbReference type="AlphaFoldDB" id="A0A934JBK8"/>
<dbReference type="EMBL" id="JAELUP010000117">
    <property type="protein sequence ID" value="MBJ6364057.1"/>
    <property type="molecule type" value="Genomic_DNA"/>
</dbReference>
<evidence type="ECO:0000313" key="1">
    <source>
        <dbReference type="EMBL" id="MBJ6364057.1"/>
    </source>
</evidence>